<dbReference type="GO" id="GO:0031966">
    <property type="term" value="C:mitochondrial membrane"/>
    <property type="evidence" value="ECO:0007669"/>
    <property type="project" value="UniProtKB-SubCell"/>
</dbReference>
<feature type="transmembrane region" description="Helical" evidence="16">
    <location>
        <begin position="21"/>
        <end position="41"/>
    </location>
</feature>
<dbReference type="AlphaFoldDB" id="A0A220T2V5"/>
<dbReference type="Pfam" id="PF01059">
    <property type="entry name" value="Oxidored_q5_N"/>
    <property type="match status" value="1"/>
</dbReference>
<evidence type="ECO:0000256" key="13">
    <source>
        <dbReference type="ARBA" id="ARBA00023128"/>
    </source>
</evidence>
<evidence type="ECO:0000256" key="3">
    <source>
        <dbReference type="ARBA" id="ARBA00012944"/>
    </source>
</evidence>
<evidence type="ECO:0000256" key="1">
    <source>
        <dbReference type="ARBA" id="ARBA00004225"/>
    </source>
</evidence>
<evidence type="ECO:0000256" key="11">
    <source>
        <dbReference type="ARBA" id="ARBA00023027"/>
    </source>
</evidence>
<reference evidence="19" key="1">
    <citation type="journal article" date="2017" name="Sci. Rep.">
        <title>Multiple introns in a deep-sea Annelid (Decemunciger: Ampharetidae) mitochondrial genome.</title>
        <authorList>
            <person name="Bernardino A.F."/>
            <person name="Li Y."/>
            <person name="Smith C.R."/>
            <person name="Halanych K.M."/>
        </authorList>
    </citation>
    <scope>NUCLEOTIDE SEQUENCE</scope>
</reference>
<feature type="transmembrane region" description="Helical" evidence="16">
    <location>
        <begin position="423"/>
        <end position="447"/>
    </location>
</feature>
<keyword evidence="8" id="KW-1278">Translocase</keyword>
<evidence type="ECO:0000256" key="2">
    <source>
        <dbReference type="ARBA" id="ARBA00009025"/>
    </source>
</evidence>
<gene>
    <name evidence="19" type="primary">NAD4</name>
</gene>
<keyword evidence="7 16" id="KW-0812">Transmembrane</keyword>
<feature type="domain" description="NADH:ubiquinone oxidoreductase chain 4 N-terminal" evidence="18">
    <location>
        <begin position="1"/>
        <end position="102"/>
    </location>
</feature>
<feature type="transmembrane region" description="Helical" evidence="16">
    <location>
        <begin position="88"/>
        <end position="107"/>
    </location>
</feature>
<feature type="transmembrane region" description="Helical" evidence="16">
    <location>
        <begin position="340"/>
        <end position="359"/>
    </location>
</feature>
<organism evidence="19">
    <name type="scientific">Lysippe labiata</name>
    <dbReference type="NCBI Taxonomy" id="1818077"/>
    <lineage>
        <taxon>Eukaryota</taxon>
        <taxon>Metazoa</taxon>
        <taxon>Spiralia</taxon>
        <taxon>Lophotrochozoa</taxon>
        <taxon>Annelida</taxon>
        <taxon>Polychaeta</taxon>
        <taxon>Sedentaria</taxon>
        <taxon>Canalipalpata</taxon>
        <taxon>Terebellida</taxon>
        <taxon>Terebelliformia</taxon>
        <taxon>Ampharetidae</taxon>
        <taxon>Lysippe</taxon>
    </lineage>
</organism>
<protein>
    <recommendedName>
        <fullName evidence="4 16">NADH-ubiquinone oxidoreductase chain 4</fullName>
        <ecNumber evidence="3 16">7.1.1.2</ecNumber>
    </recommendedName>
</protein>
<evidence type="ECO:0000256" key="6">
    <source>
        <dbReference type="ARBA" id="ARBA00022660"/>
    </source>
</evidence>
<feature type="transmembrane region" description="Helical" evidence="16">
    <location>
        <begin position="113"/>
        <end position="131"/>
    </location>
</feature>
<evidence type="ECO:0000256" key="16">
    <source>
        <dbReference type="RuleBase" id="RU003297"/>
    </source>
</evidence>
<comment type="similarity">
    <text evidence="2 16">Belongs to the complex I subunit 4 family.</text>
</comment>
<evidence type="ECO:0000256" key="10">
    <source>
        <dbReference type="ARBA" id="ARBA00022989"/>
    </source>
</evidence>
<feature type="transmembrane region" description="Helical" evidence="16">
    <location>
        <begin position="61"/>
        <end position="81"/>
    </location>
</feature>
<geneLocation type="mitochondrion" evidence="19"/>
<dbReference type="GO" id="GO:0003954">
    <property type="term" value="F:NADH dehydrogenase activity"/>
    <property type="evidence" value="ECO:0007669"/>
    <property type="project" value="TreeGrafter"/>
</dbReference>
<keyword evidence="13 16" id="KW-0496">Mitochondrion</keyword>
<evidence type="ECO:0000256" key="14">
    <source>
        <dbReference type="ARBA" id="ARBA00023136"/>
    </source>
</evidence>
<dbReference type="EC" id="7.1.1.2" evidence="3 16"/>
<keyword evidence="10 16" id="KW-1133">Transmembrane helix</keyword>
<evidence type="ECO:0000313" key="19">
    <source>
        <dbReference type="EMBL" id="ASK49880.1"/>
    </source>
</evidence>
<feature type="domain" description="NADH:quinone oxidoreductase/Mrp antiporter transmembrane" evidence="17">
    <location>
        <begin position="108"/>
        <end position="392"/>
    </location>
</feature>
<comment type="subcellular location">
    <subcellularLocation>
        <location evidence="1 16">Mitochondrion membrane</location>
        <topology evidence="1 16">Multi-pass membrane protein</topology>
    </subcellularLocation>
</comment>
<feature type="transmembrane region" description="Helical" evidence="16">
    <location>
        <begin position="371"/>
        <end position="403"/>
    </location>
</feature>
<dbReference type="InterPro" id="IPR001750">
    <property type="entry name" value="ND/Mrp_TM"/>
</dbReference>
<evidence type="ECO:0000259" key="18">
    <source>
        <dbReference type="Pfam" id="PF01059"/>
    </source>
</evidence>
<comment type="catalytic activity">
    <reaction evidence="15 16">
        <text>a ubiquinone + NADH + 5 H(+)(in) = a ubiquinol + NAD(+) + 4 H(+)(out)</text>
        <dbReference type="Rhea" id="RHEA:29091"/>
        <dbReference type="Rhea" id="RHEA-COMP:9565"/>
        <dbReference type="Rhea" id="RHEA-COMP:9566"/>
        <dbReference type="ChEBI" id="CHEBI:15378"/>
        <dbReference type="ChEBI" id="CHEBI:16389"/>
        <dbReference type="ChEBI" id="CHEBI:17976"/>
        <dbReference type="ChEBI" id="CHEBI:57540"/>
        <dbReference type="ChEBI" id="CHEBI:57945"/>
        <dbReference type="EC" id="7.1.1.2"/>
    </reaction>
</comment>
<evidence type="ECO:0000256" key="12">
    <source>
        <dbReference type="ARBA" id="ARBA00023075"/>
    </source>
</evidence>
<feature type="transmembrane region" description="Helical" evidence="16">
    <location>
        <begin position="143"/>
        <end position="162"/>
    </location>
</feature>
<feature type="transmembrane region" description="Helical" evidence="16">
    <location>
        <begin position="289"/>
        <end position="320"/>
    </location>
</feature>
<dbReference type="PANTHER" id="PTHR43507">
    <property type="entry name" value="NADH-UBIQUINONE OXIDOREDUCTASE CHAIN 4"/>
    <property type="match status" value="1"/>
</dbReference>
<dbReference type="InterPro" id="IPR000260">
    <property type="entry name" value="NADH4_N"/>
</dbReference>
<evidence type="ECO:0000256" key="4">
    <source>
        <dbReference type="ARBA" id="ARBA00021006"/>
    </source>
</evidence>
<evidence type="ECO:0000259" key="17">
    <source>
        <dbReference type="Pfam" id="PF00361"/>
    </source>
</evidence>
<keyword evidence="5 16" id="KW-0813">Transport</keyword>
<proteinExistence type="inferred from homology"/>
<evidence type="ECO:0000256" key="15">
    <source>
        <dbReference type="ARBA" id="ARBA00049551"/>
    </source>
</evidence>
<accession>A0A220T2V5</accession>
<evidence type="ECO:0000256" key="8">
    <source>
        <dbReference type="ARBA" id="ARBA00022967"/>
    </source>
</evidence>
<feature type="transmembrane region" description="Helical" evidence="16">
    <location>
        <begin position="217"/>
        <end position="236"/>
    </location>
</feature>
<feature type="transmembrane region" description="Helical" evidence="16">
    <location>
        <begin position="248"/>
        <end position="269"/>
    </location>
</feature>
<dbReference type="Pfam" id="PF00361">
    <property type="entry name" value="Proton_antipo_M"/>
    <property type="match status" value="1"/>
</dbReference>
<name>A0A220T2V5_9ANNE</name>
<dbReference type="GO" id="GO:0048039">
    <property type="term" value="F:ubiquinone binding"/>
    <property type="evidence" value="ECO:0007669"/>
    <property type="project" value="TreeGrafter"/>
</dbReference>
<evidence type="ECO:0000256" key="9">
    <source>
        <dbReference type="ARBA" id="ARBA00022982"/>
    </source>
</evidence>
<evidence type="ECO:0000256" key="7">
    <source>
        <dbReference type="ARBA" id="ARBA00022692"/>
    </source>
</evidence>
<dbReference type="PANTHER" id="PTHR43507:SF20">
    <property type="entry name" value="NADH-UBIQUINONE OXIDOREDUCTASE CHAIN 4"/>
    <property type="match status" value="1"/>
</dbReference>
<comment type="function">
    <text evidence="16">Core subunit of the mitochondrial membrane respiratory chain NADH dehydrogenase (Complex I) which catalyzes electron transfer from NADH through the respiratory chain, using ubiquinone as an electron acceptor. Essential for the catalytic activity and assembly of complex I.</text>
</comment>
<dbReference type="GO" id="GO:0008137">
    <property type="term" value="F:NADH dehydrogenase (ubiquinone) activity"/>
    <property type="evidence" value="ECO:0007669"/>
    <property type="project" value="UniProtKB-UniRule"/>
</dbReference>
<keyword evidence="14 16" id="KW-0472">Membrane</keyword>
<dbReference type="GO" id="GO:0015990">
    <property type="term" value="P:electron transport coupled proton transport"/>
    <property type="evidence" value="ECO:0007669"/>
    <property type="project" value="TreeGrafter"/>
</dbReference>
<dbReference type="EMBL" id="KY972494">
    <property type="protein sequence ID" value="ASK49880.1"/>
    <property type="molecule type" value="Genomic_DNA"/>
</dbReference>
<keyword evidence="9 16" id="KW-0249">Electron transport</keyword>
<sequence length="449" mass="50412">MLKIILSMMFLPTILWFSLPWVWMTSYCFCMSFVILQMFYVPNCCLSNISGFNLDTLSSSLYILTLWISGLMSLASYKILLDKNNSNGFLFVLMLLMIVLSFCFFVSNALVFYILFEASLVPTLYIILYWGGQPERLKASISFMIYTLFASLPLLISLLMIYNKNSHLNMSVGWWALPVDISMGVVWWIFATLAFMVKLPIYSVHLWLPKAHVEAPAAGSMILAAVLLKLGAYGLIRFSSLLPMYSVNAVMLISANVMIGACVCSMICLRQSDIKAMIAYSSISHMSMVIVGVLMVSVIGVSGAMCMLIGHGLISSMMFAIANTSYELTHSRSLMLNKGYLSLFPSMSLWWFLVVGANMSAPPSLNLVSEVLLLGVIAKLSFFLLAFFMVSCFLVGAFCLFLYSTTQHGGLMSYILPLSPFFLRNHVMMFLHFMPILFIPIFPYIVFWT</sequence>
<keyword evidence="6 16" id="KW-0679">Respiratory chain</keyword>
<feature type="transmembrane region" description="Helical" evidence="16">
    <location>
        <begin position="174"/>
        <end position="197"/>
    </location>
</feature>
<keyword evidence="11 16" id="KW-0520">NAD</keyword>
<dbReference type="PRINTS" id="PR01437">
    <property type="entry name" value="NUOXDRDTASE4"/>
</dbReference>
<dbReference type="InterPro" id="IPR003918">
    <property type="entry name" value="NADH_UbQ_OxRdtase"/>
</dbReference>
<dbReference type="GO" id="GO:0042773">
    <property type="term" value="P:ATP synthesis coupled electron transport"/>
    <property type="evidence" value="ECO:0007669"/>
    <property type="project" value="InterPro"/>
</dbReference>
<keyword evidence="12 16" id="KW-0830">Ubiquinone</keyword>
<evidence type="ECO:0000256" key="5">
    <source>
        <dbReference type="ARBA" id="ARBA00022448"/>
    </source>
</evidence>